<accession>A0A917WLG8</accession>
<sequence>MIRARNVVMAAFYAVVSGLSCLLRPVADDLSGTPWGMPPSGALLSDGGRRCDGAGRSVGGGPAGPGVAVRWTTSQTRPLQPPTGHGTPRRVLLHAAWSAGDLGRYPGGPAPPTGAPAEQDKAPPASVGGSAGGASRVHLYPSGPSANSEERHVIRRVPSQSSRAVGERYDDRRKAIPTARYGR</sequence>
<feature type="compositionally biased region" description="Basic and acidic residues" evidence="1">
    <location>
        <begin position="165"/>
        <end position="174"/>
    </location>
</feature>
<dbReference type="Proteomes" id="UP000655208">
    <property type="component" value="Unassembled WGS sequence"/>
</dbReference>
<protein>
    <submittedName>
        <fullName evidence="2">Uncharacterized protein</fullName>
    </submittedName>
</protein>
<evidence type="ECO:0000256" key="1">
    <source>
        <dbReference type="SAM" id="MobiDB-lite"/>
    </source>
</evidence>
<gene>
    <name evidence="2" type="ORF">GCM10011594_36060</name>
</gene>
<reference evidence="2" key="1">
    <citation type="journal article" date="2014" name="Int. J. Syst. Evol. Microbiol.">
        <title>Complete genome sequence of Corynebacterium casei LMG S-19264T (=DSM 44701T), isolated from a smear-ripened cheese.</title>
        <authorList>
            <consortium name="US DOE Joint Genome Institute (JGI-PGF)"/>
            <person name="Walter F."/>
            <person name="Albersmeier A."/>
            <person name="Kalinowski J."/>
            <person name="Ruckert C."/>
        </authorList>
    </citation>
    <scope>NUCLEOTIDE SEQUENCE</scope>
    <source>
        <strain evidence="2">CGMCC 4.7308</strain>
    </source>
</reference>
<comment type="caution">
    <text evidence="2">The sequence shown here is derived from an EMBL/GenBank/DDBJ whole genome shotgun (WGS) entry which is preliminary data.</text>
</comment>
<evidence type="ECO:0000313" key="3">
    <source>
        <dbReference type="Proteomes" id="UP000655208"/>
    </source>
</evidence>
<name>A0A917WLG8_9ACTN</name>
<reference evidence="2" key="2">
    <citation type="submission" date="2020-09" db="EMBL/GenBank/DDBJ databases">
        <authorList>
            <person name="Sun Q."/>
            <person name="Zhou Y."/>
        </authorList>
    </citation>
    <scope>NUCLEOTIDE SEQUENCE</scope>
    <source>
        <strain evidence="2">CGMCC 4.7308</strain>
    </source>
</reference>
<dbReference type="PROSITE" id="PS51257">
    <property type="entry name" value="PROKAR_LIPOPROTEIN"/>
    <property type="match status" value="1"/>
</dbReference>
<dbReference type="AlphaFoldDB" id="A0A917WLG8"/>
<organism evidence="2 3">
    <name type="scientific">Nakamurella endophytica</name>
    <dbReference type="NCBI Taxonomy" id="1748367"/>
    <lineage>
        <taxon>Bacteria</taxon>
        <taxon>Bacillati</taxon>
        <taxon>Actinomycetota</taxon>
        <taxon>Actinomycetes</taxon>
        <taxon>Nakamurellales</taxon>
        <taxon>Nakamurellaceae</taxon>
        <taxon>Nakamurella</taxon>
    </lineage>
</organism>
<keyword evidence="3" id="KW-1185">Reference proteome</keyword>
<dbReference type="EMBL" id="BMNA01000010">
    <property type="protein sequence ID" value="GGM12931.1"/>
    <property type="molecule type" value="Genomic_DNA"/>
</dbReference>
<proteinExistence type="predicted"/>
<evidence type="ECO:0000313" key="2">
    <source>
        <dbReference type="EMBL" id="GGM12931.1"/>
    </source>
</evidence>
<feature type="region of interest" description="Disordered" evidence="1">
    <location>
        <begin position="102"/>
        <end position="183"/>
    </location>
</feature>